<keyword evidence="3" id="KW-0479">Metal-binding</keyword>
<keyword evidence="4" id="KW-0408">Iron</keyword>
<feature type="domain" description="Radical SAM core" evidence="6">
    <location>
        <begin position="2"/>
        <end position="206"/>
    </location>
</feature>
<dbReference type="AlphaFoldDB" id="A0A6I1Q726"/>
<dbReference type="SFLD" id="SFLDS00029">
    <property type="entry name" value="Radical_SAM"/>
    <property type="match status" value="1"/>
</dbReference>
<dbReference type="Pfam" id="PF13186">
    <property type="entry name" value="SPASM"/>
    <property type="match status" value="1"/>
</dbReference>
<dbReference type="GO" id="GO:0051536">
    <property type="term" value="F:iron-sulfur cluster binding"/>
    <property type="evidence" value="ECO:0007669"/>
    <property type="project" value="UniProtKB-KW"/>
</dbReference>
<reference evidence="7 8" key="1">
    <citation type="submission" date="2020-08" db="EMBL/GenBank/DDBJ databases">
        <title>Genomic Encyclopedia of Type Strains, Phase IV (KMG-V): Genome sequencing to study the core and pangenomes of soil and plant-associated prokaryotes.</title>
        <authorList>
            <person name="Whitman W."/>
        </authorList>
    </citation>
    <scope>NUCLEOTIDE SEQUENCE [LARGE SCALE GENOMIC DNA]</scope>
    <source>
        <strain evidence="7 8">JPY158</strain>
    </source>
</reference>
<evidence type="ECO:0000256" key="4">
    <source>
        <dbReference type="ARBA" id="ARBA00023004"/>
    </source>
</evidence>
<dbReference type="EMBL" id="JACHDD010000029">
    <property type="protein sequence ID" value="MBB5429495.1"/>
    <property type="molecule type" value="Genomic_DNA"/>
</dbReference>
<organism evidence="7 8">
    <name type="scientific">Paraburkholderia atlantica</name>
    <dbReference type="NCBI Taxonomy" id="2654982"/>
    <lineage>
        <taxon>Bacteria</taxon>
        <taxon>Pseudomonadati</taxon>
        <taxon>Pseudomonadota</taxon>
        <taxon>Betaproteobacteria</taxon>
        <taxon>Burkholderiales</taxon>
        <taxon>Burkholderiaceae</taxon>
        <taxon>Paraburkholderia</taxon>
    </lineage>
</organism>
<dbReference type="SFLD" id="SFLDG01067">
    <property type="entry name" value="SPASM/twitch_domain_containing"/>
    <property type="match status" value="1"/>
</dbReference>
<dbReference type="CDD" id="cd21109">
    <property type="entry name" value="SPASM"/>
    <property type="match status" value="1"/>
</dbReference>
<sequence>MKNDPVALVINVTLRCPLNCAHCCYSSDMAKRGHLSLDDVKAAISQAAAAYIFDAVHFVGGDPLLHPELVREAIEHAAGLGLRTGITTSAFWAKSRERAQDVVSTLKAVGLSEVTLSYDDAHAQFVKISHIANAVSAAIDTGVKARIAVVIEPDSKITAESLRTALALDDSVQIYETAINSTGRAADIEADRAELRKRWEYAYRGPCTSVLRNFQVNPEGNVYPCCGVLPHSESMVVGHIREGGLNRAIWQADDDALLQWIGSEGPVEVLVQTTADDPVPLEREDFDGVCTACDRLYSSIHLLSQARAFAERRDKPVKLTTRRRRIATARG</sequence>
<dbReference type="GO" id="GO:0046872">
    <property type="term" value="F:metal ion binding"/>
    <property type="evidence" value="ECO:0007669"/>
    <property type="project" value="UniProtKB-KW"/>
</dbReference>
<evidence type="ECO:0000256" key="1">
    <source>
        <dbReference type="ARBA" id="ARBA00001966"/>
    </source>
</evidence>
<dbReference type="OrthoDB" id="9782387at2"/>
<dbReference type="InterPro" id="IPR058240">
    <property type="entry name" value="rSAM_sf"/>
</dbReference>
<evidence type="ECO:0000256" key="5">
    <source>
        <dbReference type="ARBA" id="ARBA00023014"/>
    </source>
</evidence>
<dbReference type="Proteomes" id="UP000592780">
    <property type="component" value="Unassembled WGS sequence"/>
</dbReference>
<keyword evidence="5" id="KW-0411">Iron-sulfur</keyword>
<dbReference type="GO" id="GO:0003824">
    <property type="term" value="F:catalytic activity"/>
    <property type="evidence" value="ECO:0007669"/>
    <property type="project" value="InterPro"/>
</dbReference>
<dbReference type="InterPro" id="IPR050377">
    <property type="entry name" value="Radical_SAM_PqqE_MftC-like"/>
</dbReference>
<dbReference type="PANTHER" id="PTHR11228:SF34">
    <property type="entry name" value="TUNGSTEN-CONTAINING ALDEHYDE FERREDOXIN OXIDOREDUCTASE COFACTOR MODIFYING PROTEIN"/>
    <property type="match status" value="1"/>
</dbReference>
<proteinExistence type="predicted"/>
<keyword evidence="2" id="KW-0949">S-adenosyl-L-methionine</keyword>
<dbReference type="RefSeq" id="WP_051106776.1">
    <property type="nucleotide sequence ID" value="NZ_JACHDD010000029.1"/>
</dbReference>
<evidence type="ECO:0000313" key="7">
    <source>
        <dbReference type="EMBL" id="MBB5429495.1"/>
    </source>
</evidence>
<dbReference type="Pfam" id="PF04055">
    <property type="entry name" value="Radical_SAM"/>
    <property type="match status" value="1"/>
</dbReference>
<dbReference type="InterPro" id="IPR023885">
    <property type="entry name" value="4Fe4S-binding_SPASM_dom"/>
</dbReference>
<dbReference type="SUPFAM" id="SSF102114">
    <property type="entry name" value="Radical SAM enzymes"/>
    <property type="match status" value="1"/>
</dbReference>
<evidence type="ECO:0000256" key="2">
    <source>
        <dbReference type="ARBA" id="ARBA00022691"/>
    </source>
</evidence>
<accession>A0A6I1Q726</accession>
<comment type="caution">
    <text evidence="7">The sequence shown here is derived from an EMBL/GenBank/DDBJ whole genome shotgun (WGS) entry which is preliminary data.</text>
</comment>
<keyword evidence="8" id="KW-1185">Reference proteome</keyword>
<gene>
    <name evidence="7" type="ORF">HDG40_007692</name>
</gene>
<dbReference type="InterPro" id="IPR013785">
    <property type="entry name" value="Aldolase_TIM"/>
</dbReference>
<comment type="cofactor">
    <cofactor evidence="1">
        <name>[4Fe-4S] cluster</name>
        <dbReference type="ChEBI" id="CHEBI:49883"/>
    </cofactor>
</comment>
<dbReference type="InterPro" id="IPR007197">
    <property type="entry name" value="rSAM"/>
</dbReference>
<dbReference type="PANTHER" id="PTHR11228">
    <property type="entry name" value="RADICAL SAM DOMAIN PROTEIN"/>
    <property type="match status" value="1"/>
</dbReference>
<evidence type="ECO:0000256" key="3">
    <source>
        <dbReference type="ARBA" id="ARBA00022723"/>
    </source>
</evidence>
<protein>
    <submittedName>
        <fullName evidence="7">MoaA/NifB/PqqE/SkfB family radical SAM enzyme</fullName>
    </submittedName>
</protein>
<evidence type="ECO:0000259" key="6">
    <source>
        <dbReference type="PROSITE" id="PS51918"/>
    </source>
</evidence>
<dbReference type="PROSITE" id="PS51918">
    <property type="entry name" value="RADICAL_SAM"/>
    <property type="match status" value="1"/>
</dbReference>
<evidence type="ECO:0000313" key="8">
    <source>
        <dbReference type="Proteomes" id="UP000592780"/>
    </source>
</evidence>
<dbReference type="Gene3D" id="3.20.20.70">
    <property type="entry name" value="Aldolase class I"/>
    <property type="match status" value="1"/>
</dbReference>
<dbReference type="CDD" id="cd01335">
    <property type="entry name" value="Radical_SAM"/>
    <property type="match status" value="1"/>
</dbReference>
<name>A0A6I1Q726_PARAM</name>